<comment type="subcellular location">
    <subcellularLocation>
        <location evidence="1">Nucleus</location>
    </subcellularLocation>
</comment>
<evidence type="ECO:0000256" key="1">
    <source>
        <dbReference type="ARBA" id="ARBA00004123"/>
    </source>
</evidence>
<evidence type="ECO:0000256" key="4">
    <source>
        <dbReference type="ARBA" id="ARBA00023015"/>
    </source>
</evidence>
<keyword evidence="3" id="KW-0597">Phosphoprotein</keyword>
<feature type="compositionally biased region" description="Low complexity" evidence="8">
    <location>
        <begin position="121"/>
        <end position="134"/>
    </location>
</feature>
<evidence type="ECO:0000313" key="11">
    <source>
        <dbReference type="Proteomes" id="UP000193986"/>
    </source>
</evidence>
<evidence type="ECO:0000256" key="5">
    <source>
        <dbReference type="ARBA" id="ARBA00023159"/>
    </source>
</evidence>
<comment type="caution">
    <text evidence="10">The sequence shown here is derived from an EMBL/GenBank/DDBJ whole genome shotgun (WGS) entry which is preliminary data.</text>
</comment>
<dbReference type="FunCoup" id="A0A1Y2B9D6">
    <property type="interactions" value="19"/>
</dbReference>
<reference evidence="10 11" key="1">
    <citation type="submission" date="2016-07" db="EMBL/GenBank/DDBJ databases">
        <title>Pervasive Adenine N6-methylation of Active Genes in Fungi.</title>
        <authorList>
            <consortium name="DOE Joint Genome Institute"/>
            <person name="Mondo S.J."/>
            <person name="Dannebaum R.O."/>
            <person name="Kuo R.C."/>
            <person name="Labutti K."/>
            <person name="Haridas S."/>
            <person name="Kuo A."/>
            <person name="Salamov A."/>
            <person name="Ahrendt S.R."/>
            <person name="Lipzen A."/>
            <person name="Sullivan W."/>
            <person name="Andreopoulos W.B."/>
            <person name="Clum A."/>
            <person name="Lindquist E."/>
            <person name="Daum C."/>
            <person name="Ramamoorthy G.K."/>
            <person name="Gryganskyi A."/>
            <person name="Culley D."/>
            <person name="Magnuson J.K."/>
            <person name="James T.Y."/>
            <person name="O'Malley M.A."/>
            <person name="Stajich J.E."/>
            <person name="Spatafora J.W."/>
            <person name="Visel A."/>
            <person name="Grigoriev I.V."/>
        </authorList>
    </citation>
    <scope>NUCLEOTIDE SEQUENCE [LARGE SCALE GENOMIC DNA]</scope>
    <source>
        <strain evidence="10 11">68-887.2</strain>
    </source>
</reference>
<dbReference type="Pfam" id="PF09816">
    <property type="entry name" value="EAF"/>
    <property type="match status" value="1"/>
</dbReference>
<evidence type="ECO:0000256" key="8">
    <source>
        <dbReference type="SAM" id="MobiDB-lite"/>
    </source>
</evidence>
<proteinExistence type="inferred from homology"/>
<feature type="compositionally biased region" description="Acidic residues" evidence="8">
    <location>
        <begin position="263"/>
        <end position="275"/>
    </location>
</feature>
<comment type="similarity">
    <text evidence="2">Belongs to the EAF family.</text>
</comment>
<dbReference type="InterPro" id="IPR019194">
    <property type="entry name" value="Tscrpt_elong_fac_Eaf_N"/>
</dbReference>
<evidence type="ECO:0000259" key="9">
    <source>
        <dbReference type="Pfam" id="PF09816"/>
    </source>
</evidence>
<dbReference type="GO" id="GO:0032783">
    <property type="term" value="C:super elongation complex"/>
    <property type="evidence" value="ECO:0007669"/>
    <property type="project" value="InterPro"/>
</dbReference>
<dbReference type="AlphaFoldDB" id="A0A1Y2B9D6"/>
<dbReference type="InterPro" id="IPR027093">
    <property type="entry name" value="EAF_fam"/>
</dbReference>
<dbReference type="Proteomes" id="UP000193986">
    <property type="component" value="Unassembled WGS sequence"/>
</dbReference>
<evidence type="ECO:0000313" key="10">
    <source>
        <dbReference type="EMBL" id="ORY31374.1"/>
    </source>
</evidence>
<organism evidence="10 11">
    <name type="scientific">Naematelia encephala</name>
    <dbReference type="NCBI Taxonomy" id="71784"/>
    <lineage>
        <taxon>Eukaryota</taxon>
        <taxon>Fungi</taxon>
        <taxon>Dikarya</taxon>
        <taxon>Basidiomycota</taxon>
        <taxon>Agaricomycotina</taxon>
        <taxon>Tremellomycetes</taxon>
        <taxon>Tremellales</taxon>
        <taxon>Naemateliaceae</taxon>
        <taxon>Naematelia</taxon>
    </lineage>
</organism>
<keyword evidence="11" id="KW-1185">Reference proteome</keyword>
<evidence type="ECO:0000256" key="2">
    <source>
        <dbReference type="ARBA" id="ARBA00007798"/>
    </source>
</evidence>
<dbReference type="PANTHER" id="PTHR15970">
    <property type="entry name" value="ELL-ASSOCIATED FACTOR EAF"/>
    <property type="match status" value="1"/>
</dbReference>
<accession>A0A1Y2B9D6</accession>
<evidence type="ECO:0000256" key="3">
    <source>
        <dbReference type="ARBA" id="ARBA00022553"/>
    </source>
</evidence>
<dbReference type="GO" id="GO:0003711">
    <property type="term" value="F:transcription elongation factor activity"/>
    <property type="evidence" value="ECO:0007669"/>
    <property type="project" value="TreeGrafter"/>
</dbReference>
<feature type="compositionally biased region" description="Acidic residues" evidence="8">
    <location>
        <begin position="284"/>
        <end position="307"/>
    </location>
</feature>
<feature type="compositionally biased region" description="Basic and acidic residues" evidence="8">
    <location>
        <begin position="237"/>
        <end position="249"/>
    </location>
</feature>
<protein>
    <recommendedName>
        <fullName evidence="9">Transcription elongation factor Eaf N-terminal domain-containing protein</fullName>
    </recommendedName>
</protein>
<dbReference type="GO" id="GO:0006368">
    <property type="term" value="P:transcription elongation by RNA polymerase II"/>
    <property type="evidence" value="ECO:0007669"/>
    <property type="project" value="InterPro"/>
</dbReference>
<feature type="compositionally biased region" description="Acidic residues" evidence="8">
    <location>
        <begin position="224"/>
        <end position="233"/>
    </location>
</feature>
<dbReference type="OrthoDB" id="125903at2759"/>
<keyword evidence="6" id="KW-0804">Transcription</keyword>
<dbReference type="InParanoid" id="A0A1Y2B9D6"/>
<gene>
    <name evidence="10" type="ORF">BCR39DRAFT_558163</name>
</gene>
<dbReference type="PANTHER" id="PTHR15970:SF2">
    <property type="entry name" value="ELL-ASSOCIATED FACTOR EAF"/>
    <property type="match status" value="1"/>
</dbReference>
<dbReference type="STRING" id="71784.A0A1Y2B9D6"/>
<name>A0A1Y2B9D6_9TREE</name>
<dbReference type="EMBL" id="MCFC01000015">
    <property type="protein sequence ID" value="ORY31374.1"/>
    <property type="molecule type" value="Genomic_DNA"/>
</dbReference>
<evidence type="ECO:0000256" key="7">
    <source>
        <dbReference type="ARBA" id="ARBA00023242"/>
    </source>
</evidence>
<feature type="region of interest" description="Disordered" evidence="8">
    <location>
        <begin position="112"/>
        <end position="333"/>
    </location>
</feature>
<evidence type="ECO:0000256" key="6">
    <source>
        <dbReference type="ARBA" id="ARBA00023163"/>
    </source>
</evidence>
<sequence length="333" mass="35838">MSTSSLPSSGSFPVDTSALFGKKSKSKDEVISFRYAFKPASITSATPAVLTTESGSRRLIYEMQNGSRQVFDVREETCKPRECVLIYNEVDQTFSLRALPTTLHLTLNRSLSTATRPAGPPSIASSSSSGSVPLSKRKHTDISESSNTTAKIEAESETAHRPKKARPSQVRPAAPTPQKVSRKTLPATSTTTSSSAIKAKESKSVGGKKGQTKQPVGKYKSAEIIEDSDEEAGDLTIMDKDKDKDKEEIGVGDEDVGVGVGGDGDEVEEEEDEDDFARLLGDEMAADEAAADDDSDDEDEEDDEEDMGLGGARYISRKQTAPQEDLNGDSEWL</sequence>
<keyword evidence="7" id="KW-0539">Nucleus</keyword>
<feature type="compositionally biased region" description="Low complexity" evidence="8">
    <location>
        <begin position="183"/>
        <end position="197"/>
    </location>
</feature>
<keyword evidence="5" id="KW-0010">Activator</keyword>
<keyword evidence="4" id="KW-0805">Transcription regulation</keyword>
<feature type="domain" description="Transcription elongation factor Eaf N-terminal" evidence="9">
    <location>
        <begin position="13"/>
        <end position="110"/>
    </location>
</feature>